<dbReference type="RefSeq" id="WP_390209511.1">
    <property type="nucleotide sequence ID" value="NZ_JBHLXJ010000002.1"/>
</dbReference>
<dbReference type="Proteomes" id="UP001589844">
    <property type="component" value="Unassembled WGS sequence"/>
</dbReference>
<proteinExistence type="predicted"/>
<evidence type="ECO:0000313" key="3">
    <source>
        <dbReference type="Proteomes" id="UP001589844"/>
    </source>
</evidence>
<gene>
    <name evidence="2" type="ORF">ACFFJH_01445</name>
</gene>
<evidence type="ECO:0000256" key="1">
    <source>
        <dbReference type="SAM" id="Phobius"/>
    </source>
</evidence>
<accession>A0ABV6I9F2</accession>
<keyword evidence="1" id="KW-0472">Membrane</keyword>
<reference evidence="2 3" key="1">
    <citation type="submission" date="2024-09" db="EMBL/GenBank/DDBJ databases">
        <authorList>
            <person name="Sun Q."/>
            <person name="Mori K."/>
        </authorList>
    </citation>
    <scope>NUCLEOTIDE SEQUENCE [LARGE SCALE GENOMIC DNA]</scope>
    <source>
        <strain evidence="2 3">CCM 8677</strain>
    </source>
</reference>
<keyword evidence="1" id="KW-0812">Transmembrane</keyword>
<evidence type="ECO:0000313" key="2">
    <source>
        <dbReference type="EMBL" id="MFC0348454.1"/>
    </source>
</evidence>
<keyword evidence="1" id="KW-1133">Transmembrane helix</keyword>
<feature type="transmembrane region" description="Helical" evidence="1">
    <location>
        <begin position="46"/>
        <end position="65"/>
    </location>
</feature>
<protein>
    <submittedName>
        <fullName evidence="2">Uncharacterized protein</fullName>
    </submittedName>
</protein>
<dbReference type="EMBL" id="JBHLXJ010000002">
    <property type="protein sequence ID" value="MFC0348454.1"/>
    <property type="molecule type" value="Genomic_DNA"/>
</dbReference>
<name>A0ABV6I9F2_9BURK</name>
<sequence>MFSRSSYHRMIISRVVPELAEVDCYKAKTIIDNASKRLPFKDARNWLLILASIAFSLPFVLLVFLGDLSSKVGLSSWMEFFIFPLVILPLVILVDAVHLRIVRPEILSLLAE</sequence>
<keyword evidence="3" id="KW-1185">Reference proteome</keyword>
<comment type="caution">
    <text evidence="2">The sequence shown here is derived from an EMBL/GenBank/DDBJ whole genome shotgun (WGS) entry which is preliminary data.</text>
</comment>
<organism evidence="2 3">
    <name type="scientific">Undibacterium danionis</name>
    <dbReference type="NCBI Taxonomy" id="1812100"/>
    <lineage>
        <taxon>Bacteria</taxon>
        <taxon>Pseudomonadati</taxon>
        <taxon>Pseudomonadota</taxon>
        <taxon>Betaproteobacteria</taxon>
        <taxon>Burkholderiales</taxon>
        <taxon>Oxalobacteraceae</taxon>
        <taxon>Undibacterium</taxon>
    </lineage>
</organism>
<feature type="transmembrane region" description="Helical" evidence="1">
    <location>
        <begin position="77"/>
        <end position="97"/>
    </location>
</feature>